<evidence type="ECO:0000313" key="12">
    <source>
        <dbReference type="EMBL" id="RDY22116.1"/>
    </source>
</evidence>
<keyword evidence="2" id="KW-0547">Nucleotide-binding</keyword>
<gene>
    <name evidence="12" type="ORF">BBG48_001870</name>
</gene>
<sequence length="1132" mass="129749">MLKIILGRNGSGKTTKILNLIDTDIRSGKKAYLMVPEQLTLSYEKLATEFFKKPLFFCKIMSFDRISSDIILNVGGQNEQYIDEVSKLALLYKALDNNKDNFTIYNSSLNKNGFLQKSLKLIDNLKLNDISAGTLEQASKDKTISNDLSTKLSEIANMYRLLENSLSGKFIDNGSRLKFTTQKIPEYINRKNFTIYFDAYISFTALELNFITALLNLDKDVTITLPFSELNDTSFEIARDTFRQLNKICEENNIKFETEELKKSFIKKEDLHFLETNFGLIGSKKYAKEPENIFLYTFDNPQTEIDYIANKIRGLVKDKNIKYSDICVAVTNLDGYTEPIRKFFTLYEIPFFLDLKRSLTGENIINLIFSFLSAFDKGLNYKNTLSILKTGFLDVDKSDIDLLDNFMYKWSISERPYISEKYFTEDKYFLGEFEESKADIQKIYYLLTDIYKKYKNIFTKNTTSSQFSSSLIDFLNDLNAQEKIELEIENLKNEYPQIAGEISQSWNVLVDTLTKMDAAFSEEKIDLDAYQKMLSLCIDAQKISIIPPTVDSVTIIDINSSKYIGSKILFACGMSNTLIPTKSETDVFLHEKEKQALKNLNINLNNDSSYYQKMEQASLYTLLAGSIDKLYFSYAITDINQSSADSSIYIEKIKSIFPLLKTSGLITHKDLDEIAFDYDKDFANNLTLKSGIYHLFKILPEIVKELDTNENKEITFNNSQSFINMMNFLNYIKENDKLKNYYETVKNSTFRKNDYHTITEQSTKQIYNLPISTSVSELQNFASCPFSHFMNYLIHPQPKESIYIDSLASGSLLHKYMENFTKQVILKNKKIEQMTKDSVDNLVDKIYNSEEFLDNTSKIIISNSKKQLNILNNLKKISAKATDFMIKEQNAGQYNTTAAEYSIKPIKLVIDVTKGDDLGTIYLHGKIDRLDTINIDDERYIRIIDYKSSKKSINLGEIVDGTNIQLVFYLYALENLGAGTAYAAMYLPMINAYESLDANSLDEIEKKLQDQLKMKGIVVNDKDIYQKFELIEGDKSEFSDVTIKGDDLKGSSVVSKNQMKQIMDMVISSITSLSKDMLNGNIEPCPVGNTCDYCQYKSICKIDSRTPGYRKKRATKLSLNDLNSDLGGEKNE</sequence>
<keyword evidence="3" id="KW-0227">DNA damage</keyword>
<dbReference type="Pfam" id="PF12705">
    <property type="entry name" value="PDDEXK_1"/>
    <property type="match status" value="1"/>
</dbReference>
<keyword evidence="8" id="KW-0238">DNA-binding</keyword>
<accession>A0A371INV8</accession>
<dbReference type="InterPro" id="IPR011604">
    <property type="entry name" value="PDDEXK-like_dom_sf"/>
</dbReference>
<keyword evidence="4" id="KW-0378">Hydrolase</keyword>
<name>A0A371INV8_9FIRM</name>
<keyword evidence="9" id="KW-0234">DNA repair</keyword>
<dbReference type="InterPro" id="IPR027417">
    <property type="entry name" value="P-loop_NTPase"/>
</dbReference>
<dbReference type="GO" id="GO:0004527">
    <property type="term" value="F:exonuclease activity"/>
    <property type="evidence" value="ECO:0007669"/>
    <property type="project" value="UniProtKB-KW"/>
</dbReference>
<feature type="domain" description="ATP-dependent helicase/deoxyribonuclease subunit B N-terminal" evidence="11">
    <location>
        <begin position="4"/>
        <end position="275"/>
    </location>
</feature>
<keyword evidence="5" id="KW-0347">Helicase</keyword>
<dbReference type="InterPro" id="IPR049035">
    <property type="entry name" value="ADDB_N"/>
</dbReference>
<dbReference type="PANTHER" id="PTHR30591:SF1">
    <property type="entry name" value="RECBCD ENZYME SUBUNIT RECC"/>
    <property type="match status" value="1"/>
</dbReference>
<proteinExistence type="predicted"/>
<protein>
    <submittedName>
        <fullName evidence="12">Uncharacterized protein</fullName>
    </submittedName>
</protein>
<dbReference type="Gene3D" id="3.40.50.300">
    <property type="entry name" value="P-loop containing nucleotide triphosphate hydrolases"/>
    <property type="match status" value="4"/>
</dbReference>
<dbReference type="Pfam" id="PF21445">
    <property type="entry name" value="ADDB_N"/>
    <property type="match status" value="1"/>
</dbReference>
<evidence type="ECO:0000259" key="10">
    <source>
        <dbReference type="Pfam" id="PF12705"/>
    </source>
</evidence>
<evidence type="ECO:0000313" key="13">
    <source>
        <dbReference type="Proteomes" id="UP000093352"/>
    </source>
</evidence>
<dbReference type="PANTHER" id="PTHR30591">
    <property type="entry name" value="RECBCD ENZYME SUBUNIT RECC"/>
    <property type="match status" value="1"/>
</dbReference>
<evidence type="ECO:0000256" key="3">
    <source>
        <dbReference type="ARBA" id="ARBA00022763"/>
    </source>
</evidence>
<organism evidence="12 13">
    <name type="scientific">Criibacterium bergeronii</name>
    <dbReference type="NCBI Taxonomy" id="1871336"/>
    <lineage>
        <taxon>Bacteria</taxon>
        <taxon>Bacillati</taxon>
        <taxon>Bacillota</taxon>
        <taxon>Clostridia</taxon>
        <taxon>Peptostreptococcales</taxon>
        <taxon>Filifactoraceae</taxon>
        <taxon>Criibacterium</taxon>
    </lineage>
</organism>
<dbReference type="EMBL" id="MBEW02000002">
    <property type="protein sequence ID" value="RDY22116.1"/>
    <property type="molecule type" value="Genomic_DNA"/>
</dbReference>
<dbReference type="GO" id="GO:0006310">
    <property type="term" value="P:DNA recombination"/>
    <property type="evidence" value="ECO:0007669"/>
    <property type="project" value="TreeGrafter"/>
</dbReference>
<keyword evidence="6" id="KW-0269">Exonuclease</keyword>
<evidence type="ECO:0000256" key="8">
    <source>
        <dbReference type="ARBA" id="ARBA00023125"/>
    </source>
</evidence>
<evidence type="ECO:0000256" key="2">
    <source>
        <dbReference type="ARBA" id="ARBA00022741"/>
    </source>
</evidence>
<dbReference type="RefSeq" id="WP_068914255.1">
    <property type="nucleotide sequence ID" value="NZ_MBEW02000002.1"/>
</dbReference>
<keyword evidence="1" id="KW-0540">Nuclease</keyword>
<feature type="domain" description="PD-(D/E)XK endonuclease-like" evidence="10">
    <location>
        <begin position="773"/>
        <end position="1101"/>
    </location>
</feature>
<evidence type="ECO:0000256" key="9">
    <source>
        <dbReference type="ARBA" id="ARBA00023204"/>
    </source>
</evidence>
<evidence type="ECO:0000256" key="5">
    <source>
        <dbReference type="ARBA" id="ARBA00022806"/>
    </source>
</evidence>
<evidence type="ECO:0000256" key="4">
    <source>
        <dbReference type="ARBA" id="ARBA00022801"/>
    </source>
</evidence>
<dbReference type="STRING" id="1871336.BBG48_07550"/>
<dbReference type="SUPFAM" id="SSF52540">
    <property type="entry name" value="P-loop containing nucleoside triphosphate hydrolases"/>
    <property type="match status" value="1"/>
</dbReference>
<dbReference type="Proteomes" id="UP000093352">
    <property type="component" value="Unassembled WGS sequence"/>
</dbReference>
<dbReference type="GO" id="GO:0005524">
    <property type="term" value="F:ATP binding"/>
    <property type="evidence" value="ECO:0007669"/>
    <property type="project" value="UniProtKB-KW"/>
</dbReference>
<evidence type="ECO:0000256" key="7">
    <source>
        <dbReference type="ARBA" id="ARBA00022840"/>
    </source>
</evidence>
<dbReference type="InterPro" id="IPR038726">
    <property type="entry name" value="PDDEXK_AddAB-type"/>
</dbReference>
<evidence type="ECO:0000256" key="6">
    <source>
        <dbReference type="ARBA" id="ARBA00022839"/>
    </source>
</evidence>
<comment type="caution">
    <text evidence="12">The sequence shown here is derived from an EMBL/GenBank/DDBJ whole genome shotgun (WGS) entry which is preliminary data.</text>
</comment>
<dbReference type="Gene3D" id="3.90.320.10">
    <property type="match status" value="1"/>
</dbReference>
<dbReference type="AlphaFoldDB" id="A0A371INV8"/>
<dbReference type="GO" id="GO:0003677">
    <property type="term" value="F:DNA binding"/>
    <property type="evidence" value="ECO:0007669"/>
    <property type="project" value="UniProtKB-KW"/>
</dbReference>
<reference evidence="12 13" key="1">
    <citation type="journal article" date="2016" name="Genome Announc.">
        <title>Draft Genome Sequence of Criibacterium bergeronii gen. nov., sp. nov., Strain CCRI-22567T, Isolated from a Vaginal Sample from a Woman with Bacterial Vaginosis.</title>
        <authorList>
            <person name="Maheux A.F."/>
            <person name="Berube E."/>
            <person name="Boudreau D.K."/>
            <person name="Raymond F."/>
            <person name="Corbeil J."/>
            <person name="Roy P.H."/>
            <person name="Boissinot M."/>
            <person name="Omar R.F."/>
        </authorList>
    </citation>
    <scope>NUCLEOTIDE SEQUENCE [LARGE SCALE GENOMIC DNA]</scope>
    <source>
        <strain evidence="12 13">CCRI-22567</strain>
    </source>
</reference>
<dbReference type="GO" id="GO:0006281">
    <property type="term" value="P:DNA repair"/>
    <property type="evidence" value="ECO:0007669"/>
    <property type="project" value="UniProtKB-KW"/>
</dbReference>
<keyword evidence="7" id="KW-0067">ATP-binding</keyword>
<evidence type="ECO:0000256" key="1">
    <source>
        <dbReference type="ARBA" id="ARBA00022722"/>
    </source>
</evidence>
<evidence type="ECO:0000259" key="11">
    <source>
        <dbReference type="Pfam" id="PF21445"/>
    </source>
</evidence>
<keyword evidence="13" id="KW-1185">Reference proteome</keyword>
<dbReference type="GO" id="GO:0004386">
    <property type="term" value="F:helicase activity"/>
    <property type="evidence" value="ECO:0007669"/>
    <property type="project" value="UniProtKB-KW"/>
</dbReference>